<dbReference type="InterPro" id="IPR000160">
    <property type="entry name" value="GGDEF_dom"/>
</dbReference>
<dbReference type="InterPro" id="IPR003018">
    <property type="entry name" value="GAF"/>
</dbReference>
<sequence>MTAAPEFERQRALDTYRIVDTLPEAAYEDIVRLAAAICGVPIALVSLIDRDRQWFKARVGVDLAETPRDEAVCNHAIGTPEALLEVADLARDPRFAHFPVVTGPIGARFYAGMPLVTPGGAAIGTVCVIDREPRVLSDDQRGALESLARLTVNLLEGRQREHVLERATFMSRGALHAPAAAPPGFTVALFELQGYAELATQRGERGAEQLLAQLDRALESRLQASLGDTLNRCTGSAEFVAVLHGDAASTLRQLREAADHEQGRHGVRICSAAAEAVDAAEPLEQVFLRADRALSQARQAG</sequence>
<dbReference type="Proteomes" id="UP000639274">
    <property type="component" value="Chromosome"/>
</dbReference>
<proteinExistence type="predicted"/>
<dbReference type="InterPro" id="IPR043128">
    <property type="entry name" value="Rev_trsase/Diguanyl_cyclase"/>
</dbReference>
<dbReference type="SUPFAM" id="SSF55073">
    <property type="entry name" value="Nucleotide cyclase"/>
    <property type="match status" value="1"/>
</dbReference>
<dbReference type="PROSITE" id="PS50887">
    <property type="entry name" value="GGDEF"/>
    <property type="match status" value="1"/>
</dbReference>
<dbReference type="InterPro" id="IPR029787">
    <property type="entry name" value="Nucleotide_cyclase"/>
</dbReference>
<dbReference type="SUPFAM" id="SSF55781">
    <property type="entry name" value="GAF domain-like"/>
    <property type="match status" value="1"/>
</dbReference>
<feature type="domain" description="GGDEF" evidence="1">
    <location>
        <begin position="183"/>
        <end position="301"/>
    </location>
</feature>
<dbReference type="SMART" id="SM00065">
    <property type="entry name" value="GAF"/>
    <property type="match status" value="1"/>
</dbReference>
<reference evidence="2 3" key="1">
    <citation type="submission" date="2021-03" db="EMBL/GenBank/DDBJ databases">
        <title>Lysobacter sp. nov. isolated from soil of gangwondo yeongwol, south Korea.</title>
        <authorList>
            <person name="Kim K.R."/>
            <person name="Kim K.H."/>
            <person name="Jeon C.O."/>
        </authorList>
    </citation>
    <scope>NUCLEOTIDE SEQUENCE [LARGE SCALE GENOMIC DNA]</scope>
    <source>
        <strain evidence="2 3">R19</strain>
    </source>
</reference>
<evidence type="ECO:0000313" key="3">
    <source>
        <dbReference type="Proteomes" id="UP000639274"/>
    </source>
</evidence>
<dbReference type="RefSeq" id="WP_200615329.1">
    <property type="nucleotide sequence ID" value="NZ_CP071518.1"/>
</dbReference>
<protein>
    <submittedName>
        <fullName evidence="2">GAF domain-containing protein</fullName>
    </submittedName>
</protein>
<dbReference type="Pfam" id="PF01590">
    <property type="entry name" value="GAF"/>
    <property type="match status" value="1"/>
</dbReference>
<dbReference type="Gene3D" id="3.30.70.270">
    <property type="match status" value="1"/>
</dbReference>
<dbReference type="Gene3D" id="3.30.450.40">
    <property type="match status" value="1"/>
</dbReference>
<dbReference type="AlphaFoldDB" id="A0A974XZY4"/>
<gene>
    <name evidence="2" type="ORF">I8J32_002790</name>
</gene>
<name>A0A974XZY4_9GAMM</name>
<accession>A0A974XZY4</accession>
<dbReference type="KEGG" id="lsf:I8J32_002790"/>
<dbReference type="InterPro" id="IPR029016">
    <property type="entry name" value="GAF-like_dom_sf"/>
</dbReference>
<organism evidence="2 3">
    <name type="scientific">Agrilutibacter solisilvae</name>
    <dbReference type="NCBI Taxonomy" id="2763317"/>
    <lineage>
        <taxon>Bacteria</taxon>
        <taxon>Pseudomonadati</taxon>
        <taxon>Pseudomonadota</taxon>
        <taxon>Gammaproteobacteria</taxon>
        <taxon>Lysobacterales</taxon>
        <taxon>Lysobacteraceae</taxon>
        <taxon>Agrilutibacter</taxon>
    </lineage>
</organism>
<dbReference type="EMBL" id="CP071518">
    <property type="protein sequence ID" value="QSX78867.1"/>
    <property type="molecule type" value="Genomic_DNA"/>
</dbReference>
<dbReference type="PANTHER" id="PTHR43102">
    <property type="entry name" value="SLR1143 PROTEIN"/>
    <property type="match status" value="1"/>
</dbReference>
<keyword evidence="3" id="KW-1185">Reference proteome</keyword>
<evidence type="ECO:0000259" key="1">
    <source>
        <dbReference type="PROSITE" id="PS50887"/>
    </source>
</evidence>
<dbReference type="PANTHER" id="PTHR43102:SF2">
    <property type="entry name" value="GAF DOMAIN-CONTAINING PROTEIN"/>
    <property type="match status" value="1"/>
</dbReference>
<evidence type="ECO:0000313" key="2">
    <source>
        <dbReference type="EMBL" id="QSX78867.1"/>
    </source>
</evidence>